<dbReference type="InterPro" id="IPR046348">
    <property type="entry name" value="SIS_dom_sf"/>
</dbReference>
<dbReference type="EC" id="5.3.1.9" evidence="4"/>
<dbReference type="Proteomes" id="UP001156441">
    <property type="component" value="Unassembled WGS sequence"/>
</dbReference>
<dbReference type="RefSeq" id="WP_260190653.1">
    <property type="nucleotide sequence ID" value="NZ_JAFFZE010000009.1"/>
</dbReference>
<accession>A0ABT2J5Y7</accession>
<evidence type="ECO:0000256" key="1">
    <source>
        <dbReference type="ARBA" id="ARBA00022432"/>
    </source>
</evidence>
<dbReference type="GO" id="GO:0016853">
    <property type="term" value="F:isomerase activity"/>
    <property type="evidence" value="ECO:0007669"/>
    <property type="project" value="UniProtKB-KW"/>
</dbReference>
<dbReference type="PROSITE" id="PS51463">
    <property type="entry name" value="P_GLUCOSE_ISOMERASE_3"/>
    <property type="match status" value="1"/>
</dbReference>
<organism evidence="5 6">
    <name type="scientific">Actinophytocola gossypii</name>
    <dbReference type="NCBI Taxonomy" id="2812003"/>
    <lineage>
        <taxon>Bacteria</taxon>
        <taxon>Bacillati</taxon>
        <taxon>Actinomycetota</taxon>
        <taxon>Actinomycetes</taxon>
        <taxon>Pseudonocardiales</taxon>
        <taxon>Pseudonocardiaceae</taxon>
    </lineage>
</organism>
<dbReference type="PANTHER" id="PTHR11469:SF1">
    <property type="entry name" value="GLUCOSE-6-PHOSPHATE ISOMERASE"/>
    <property type="match status" value="1"/>
</dbReference>
<dbReference type="SUPFAM" id="SSF53697">
    <property type="entry name" value="SIS domain"/>
    <property type="match status" value="1"/>
</dbReference>
<evidence type="ECO:0000313" key="5">
    <source>
        <dbReference type="EMBL" id="MCT2583283.1"/>
    </source>
</evidence>
<dbReference type="EMBL" id="JAFFZE010000009">
    <property type="protein sequence ID" value="MCT2583283.1"/>
    <property type="molecule type" value="Genomic_DNA"/>
</dbReference>
<dbReference type="PANTHER" id="PTHR11469">
    <property type="entry name" value="GLUCOSE-6-PHOSPHATE ISOMERASE"/>
    <property type="match status" value="1"/>
</dbReference>
<dbReference type="InterPro" id="IPR001672">
    <property type="entry name" value="G6P_Isomerase"/>
</dbReference>
<evidence type="ECO:0000313" key="6">
    <source>
        <dbReference type="Proteomes" id="UP001156441"/>
    </source>
</evidence>
<gene>
    <name evidence="5" type="ORF">JT362_09165</name>
</gene>
<keyword evidence="1 4" id="KW-0312">Gluconeogenesis</keyword>
<dbReference type="Gene3D" id="3.40.50.10490">
    <property type="entry name" value="Glucose-6-phosphate isomerase like protein, domain 1"/>
    <property type="match status" value="3"/>
</dbReference>
<comment type="pathway">
    <text evidence="4">Carbohydrate degradation; glycolysis; D-glyceraldehyde 3-phosphate and glycerone phosphate from D-glucose: step 2/4.</text>
</comment>
<keyword evidence="3 4" id="KW-0413">Isomerase</keyword>
<comment type="catalytic activity">
    <reaction evidence="4">
        <text>alpha-D-glucose 6-phosphate = beta-D-fructose 6-phosphate</text>
        <dbReference type="Rhea" id="RHEA:11816"/>
        <dbReference type="ChEBI" id="CHEBI:57634"/>
        <dbReference type="ChEBI" id="CHEBI:58225"/>
        <dbReference type="EC" id="5.3.1.9"/>
    </reaction>
</comment>
<comment type="similarity">
    <text evidence="4">Belongs to the GPI family.</text>
</comment>
<name>A0ABT2J5Y7_9PSEU</name>
<proteinExistence type="inferred from homology"/>
<protein>
    <recommendedName>
        <fullName evidence="4">Glucose-6-phosphate isomerase</fullName>
        <ecNumber evidence="4">5.3.1.9</ecNumber>
    </recommendedName>
</protein>
<dbReference type="PRINTS" id="PR00662">
    <property type="entry name" value="G6PISOMERASE"/>
</dbReference>
<dbReference type="Pfam" id="PF00342">
    <property type="entry name" value="PGI"/>
    <property type="match status" value="1"/>
</dbReference>
<evidence type="ECO:0000256" key="4">
    <source>
        <dbReference type="RuleBase" id="RU000612"/>
    </source>
</evidence>
<reference evidence="5 6" key="1">
    <citation type="submission" date="2021-02" db="EMBL/GenBank/DDBJ databases">
        <title>Actinophytocola xerophila sp. nov., isolated from soil of cotton cropping field.</title>
        <authorList>
            <person name="Huang R."/>
            <person name="Chen X."/>
            <person name="Ge X."/>
            <person name="Liu W."/>
        </authorList>
    </citation>
    <scope>NUCLEOTIDE SEQUENCE [LARGE SCALE GENOMIC DNA]</scope>
    <source>
        <strain evidence="5 6">S1-96</strain>
    </source>
</reference>
<evidence type="ECO:0000256" key="3">
    <source>
        <dbReference type="ARBA" id="ARBA00023235"/>
    </source>
</evidence>
<comment type="caution">
    <text evidence="5">The sequence shown here is derived from an EMBL/GenBank/DDBJ whole genome shotgun (WGS) entry which is preliminary data.</text>
</comment>
<evidence type="ECO:0000256" key="2">
    <source>
        <dbReference type="ARBA" id="ARBA00023152"/>
    </source>
</evidence>
<keyword evidence="6" id="KW-1185">Reference proteome</keyword>
<keyword evidence="2 4" id="KW-0324">Glycolysis</keyword>
<sequence>MTVEKPEGRPGSAQEGLLAETTPLIEQLVADKVASRLMAQDATLWGPEAESEASVRLAWTRLHETSEPLLGEIAELRGQLHAEGVNRVVLAGMGGSSLAPEVITNTAGRPLIVLDTTDPGQVADALEGDLTSTVLVVSSKSGSTVETDSHRRIFTEAFAAEGIDAASRIVVVTDPGSPLAKEAEEAGYRKVFLADPNVGGRYSALTAFGLVPAGLAGVDLRTLLGDAANTAADLARDSAENPAVLLAAVLGAAHTRGAEKVVLADTGSGIKGFGDWAEQLIAESTGKDGTGLLPVVVEAPDSPGFADAGTDATRVAIGQSDDTTMLATSGSLGGLFLVWEFATAMVGRLLGINPFDQPDVEAAKKAARSLLDSPTDDDGGAPVFTDGPVEVYASAGLLSEVTSTLGVALGALLDATPEHGYLAVQAYLDRIADASAVLLRAELARRTGMQTTFGWGPRFLHSTGQYHKGGHQNGAFLQITGAVTDDLQVPGRPYTLGTLQRAQALGDGQVLADHGRPVLRLHFTDRAAGLAHLVKAVQEVGA</sequence>